<evidence type="ECO:0000313" key="3">
    <source>
        <dbReference type="Proteomes" id="UP000593566"/>
    </source>
</evidence>
<feature type="compositionally biased region" description="Polar residues" evidence="1">
    <location>
        <begin position="68"/>
        <end position="77"/>
    </location>
</feature>
<feature type="compositionally biased region" description="Basic and acidic residues" evidence="1">
    <location>
        <begin position="255"/>
        <end position="270"/>
    </location>
</feature>
<feature type="region of interest" description="Disordered" evidence="1">
    <location>
        <begin position="1"/>
        <end position="52"/>
    </location>
</feature>
<comment type="caution">
    <text evidence="2">The sequence shown here is derived from an EMBL/GenBank/DDBJ whole genome shotgun (WGS) entry which is preliminary data.</text>
</comment>
<gene>
    <name evidence="2" type="ORF">HO133_008225</name>
</gene>
<dbReference type="AlphaFoldDB" id="A0A8H6CRE1"/>
<sequence>MRDKKELHSREPNRRSPRAVQDQDERIPRRKSKVADPQDDRNRDSPLTRHRSVAIRAHERERGRDSISYYQGRSSHASKYMSSEEAQKAIRTLFKQVKEVMSFFANFREEYQREVRGIEVYAGHTILEKLWERKIEGNDSKDLPSKGQSKSDVVGVHSGFDDASYRLWGSLKDAYEGARTHPSEQNNGIARKLDIAIKDFRKLLEEVRTRSQGMDGLIKELTVLKVVLELGGAGTASHDDRANQRPRTHAAGRGHPRDSCPEGEDARYEGMGEDSGSEDKGQHDEQYGEDSERSGGREESEVGRDGEGQGDRGGEGWD</sequence>
<feature type="compositionally biased region" description="Basic residues" evidence="1">
    <location>
        <begin position="244"/>
        <end position="254"/>
    </location>
</feature>
<feature type="compositionally biased region" description="Basic and acidic residues" evidence="1">
    <location>
        <begin position="277"/>
        <end position="318"/>
    </location>
</feature>
<feature type="region of interest" description="Disordered" evidence="1">
    <location>
        <begin position="58"/>
        <end position="77"/>
    </location>
</feature>
<evidence type="ECO:0000313" key="2">
    <source>
        <dbReference type="EMBL" id="KAF6228495.1"/>
    </source>
</evidence>
<feature type="compositionally biased region" description="Basic and acidic residues" evidence="1">
    <location>
        <begin position="1"/>
        <end position="14"/>
    </location>
</feature>
<accession>A0A8H6CRE1</accession>
<reference evidence="2 3" key="1">
    <citation type="journal article" date="2020" name="Genomics">
        <title>Complete, high-quality genomes from long-read metagenomic sequencing of two wolf lichen thalli reveals enigmatic genome architecture.</title>
        <authorList>
            <person name="McKenzie S.K."/>
            <person name="Walston R.F."/>
            <person name="Allen J.L."/>
        </authorList>
    </citation>
    <scope>NUCLEOTIDE SEQUENCE [LARGE SCALE GENOMIC DNA]</scope>
    <source>
        <strain evidence="2">WasteWater1</strain>
    </source>
</reference>
<dbReference type="RefSeq" id="XP_037156429.1">
    <property type="nucleotide sequence ID" value="XM_037299093.1"/>
</dbReference>
<evidence type="ECO:0000256" key="1">
    <source>
        <dbReference type="SAM" id="MobiDB-lite"/>
    </source>
</evidence>
<keyword evidence="3" id="KW-1185">Reference proteome</keyword>
<protein>
    <submittedName>
        <fullName evidence="2">Uncharacterized protein</fullName>
    </submittedName>
</protein>
<dbReference type="EMBL" id="JACCJB010000004">
    <property type="protein sequence ID" value="KAF6228495.1"/>
    <property type="molecule type" value="Genomic_DNA"/>
</dbReference>
<feature type="region of interest" description="Disordered" evidence="1">
    <location>
        <begin position="234"/>
        <end position="318"/>
    </location>
</feature>
<dbReference type="Proteomes" id="UP000593566">
    <property type="component" value="Unassembled WGS sequence"/>
</dbReference>
<feature type="compositionally biased region" description="Basic and acidic residues" evidence="1">
    <location>
        <begin position="21"/>
        <end position="47"/>
    </location>
</feature>
<dbReference type="GeneID" id="59336622"/>
<proteinExistence type="predicted"/>
<name>A0A8H6CRE1_9LECA</name>
<organism evidence="2 3">
    <name type="scientific">Letharia lupina</name>
    <dbReference type="NCBI Taxonomy" id="560253"/>
    <lineage>
        <taxon>Eukaryota</taxon>
        <taxon>Fungi</taxon>
        <taxon>Dikarya</taxon>
        <taxon>Ascomycota</taxon>
        <taxon>Pezizomycotina</taxon>
        <taxon>Lecanoromycetes</taxon>
        <taxon>OSLEUM clade</taxon>
        <taxon>Lecanoromycetidae</taxon>
        <taxon>Lecanorales</taxon>
        <taxon>Lecanorineae</taxon>
        <taxon>Parmeliaceae</taxon>
        <taxon>Letharia</taxon>
    </lineage>
</organism>